<dbReference type="SUPFAM" id="SSF53335">
    <property type="entry name" value="S-adenosyl-L-methionine-dependent methyltransferases"/>
    <property type="match status" value="1"/>
</dbReference>
<dbReference type="Proteomes" id="UP000271426">
    <property type="component" value="Chromosome"/>
</dbReference>
<evidence type="ECO:0000313" key="2">
    <source>
        <dbReference type="EMBL" id="AZA09455.1"/>
    </source>
</evidence>
<reference evidence="2 3" key="1">
    <citation type="submission" date="2018-11" db="EMBL/GenBank/DDBJ databases">
        <authorList>
            <person name="Kleinhagauer T."/>
            <person name="Glaeser S.P."/>
            <person name="Spergser J."/>
            <person name="Ruckert C."/>
            <person name="Kaempfer P."/>
            <person name="Busse H.-J."/>
        </authorList>
    </citation>
    <scope>NUCLEOTIDE SEQUENCE [LARGE SCALE GENOMIC DNA]</scope>
    <source>
        <strain evidence="2 3">812CH</strain>
    </source>
</reference>
<organism evidence="2 3">
    <name type="scientific">Corynebacterium pseudopelargi</name>
    <dbReference type="NCBI Taxonomy" id="2080757"/>
    <lineage>
        <taxon>Bacteria</taxon>
        <taxon>Bacillati</taxon>
        <taxon>Actinomycetota</taxon>
        <taxon>Actinomycetes</taxon>
        <taxon>Mycobacteriales</taxon>
        <taxon>Corynebacteriaceae</taxon>
        <taxon>Corynebacterium</taxon>
    </lineage>
</organism>
<dbReference type="EMBL" id="CP033898">
    <property type="protein sequence ID" value="AZA09455.1"/>
    <property type="molecule type" value="Genomic_DNA"/>
</dbReference>
<dbReference type="OrthoDB" id="9810570at2"/>
<dbReference type="InterPro" id="IPR029063">
    <property type="entry name" value="SAM-dependent_MTases_sf"/>
</dbReference>
<sequence>MALSIQEVHYLRTHFAQVQEALQALGPHNKKDQMRQAVQLRQQFGDAGRAVMELASARASSSLPQTWLMDKDSAQQATHPLVAARRAKRIASTMPGATVADVTCSIGAELAALSHEGLRAIGSDIDPARLAMAQHNVAGTPLLQADALAPAVRADVMIADPARRSGGRRIWKPEDLQPPLPTLLDTWHHTPCAIKCAPGLNYSFWEGGVSVVSVDGGVKELCLYSPELLQGREAVLINSAGGIDTLHSDMPDAVAVTEPRRYIIDPDGAIVRAGLVRHYAHRESLSMLDPHIAYLTGNSIPEGTSGFAYIESVGLKQLKTTLQGYDCGSLEILVRGVDVDPDRLRKQLKLRGSQPMAIIIARIGDGAQAMICHPRQHHAVA</sequence>
<dbReference type="InterPro" id="IPR041497">
    <property type="entry name" value="Thump-like"/>
</dbReference>
<name>A0A3G6IUL3_9CORY</name>
<dbReference type="AlphaFoldDB" id="A0A3G6IUL3"/>
<feature type="domain" description="THUMP-like" evidence="1">
    <location>
        <begin position="315"/>
        <end position="374"/>
    </location>
</feature>
<evidence type="ECO:0000313" key="3">
    <source>
        <dbReference type="Proteomes" id="UP000271426"/>
    </source>
</evidence>
<accession>A0A3G6IUL3</accession>
<gene>
    <name evidence="2" type="ORF">CPPEL_06720</name>
</gene>
<dbReference type="Pfam" id="PF18096">
    <property type="entry name" value="Thump_like"/>
    <property type="match status" value="1"/>
</dbReference>
<keyword evidence="3" id="KW-1185">Reference proteome</keyword>
<proteinExistence type="predicted"/>
<dbReference type="RefSeq" id="WP_123960378.1">
    <property type="nucleotide sequence ID" value="NZ_CP033898.1"/>
</dbReference>
<evidence type="ECO:0000259" key="1">
    <source>
        <dbReference type="Pfam" id="PF18096"/>
    </source>
</evidence>
<dbReference type="KEGG" id="cpso:CPPEL_06720"/>
<dbReference type="Gene3D" id="3.40.50.150">
    <property type="entry name" value="Vaccinia Virus protein VP39"/>
    <property type="match status" value="1"/>
</dbReference>
<protein>
    <recommendedName>
        <fullName evidence="1">THUMP-like domain-containing protein</fullName>
    </recommendedName>
</protein>